<keyword evidence="3" id="KW-1185">Reference proteome</keyword>
<evidence type="ECO:0000259" key="1">
    <source>
        <dbReference type="Pfam" id="PF00753"/>
    </source>
</evidence>
<sequence>MSANSGKELLEDFTNRAYKKKLWKIRDNIYHFVGYGHSNATIIEADNSLILIDTLDSDERAKKMITDFSKISKKPVKTIIFTHGHPDHRELSNFL</sequence>
<name>A0ABN1B9W9_9LACT</name>
<dbReference type="Gene3D" id="3.60.15.30">
    <property type="entry name" value="Metallo-beta-lactamase domain"/>
    <property type="match status" value="1"/>
</dbReference>
<dbReference type="SUPFAM" id="SSF56281">
    <property type="entry name" value="Metallo-hydrolase/oxidoreductase"/>
    <property type="match status" value="1"/>
</dbReference>
<dbReference type="EMBL" id="BAAADA010000192">
    <property type="protein sequence ID" value="GAA0493287.1"/>
    <property type="molecule type" value="Genomic_DNA"/>
</dbReference>
<dbReference type="Pfam" id="PF00753">
    <property type="entry name" value="Lactamase_B"/>
    <property type="match status" value="1"/>
</dbReference>
<gene>
    <name evidence="2" type="ORF">GCM10008936_20350</name>
</gene>
<evidence type="ECO:0000313" key="3">
    <source>
        <dbReference type="Proteomes" id="UP001410648"/>
    </source>
</evidence>
<proteinExistence type="predicted"/>
<dbReference type="InterPro" id="IPR001279">
    <property type="entry name" value="Metallo-B-lactamas"/>
</dbReference>
<reference evidence="2 3" key="1">
    <citation type="journal article" date="2019" name="Int. J. Syst. Evol. Microbiol.">
        <title>The Global Catalogue of Microorganisms (GCM) 10K type strain sequencing project: providing services to taxonomists for standard genome sequencing and annotation.</title>
        <authorList>
            <consortium name="The Broad Institute Genomics Platform"/>
            <consortium name="The Broad Institute Genome Sequencing Center for Infectious Disease"/>
            <person name="Wu L."/>
            <person name="Ma J."/>
        </authorList>
    </citation>
    <scope>NUCLEOTIDE SEQUENCE [LARGE SCALE GENOMIC DNA]</scope>
    <source>
        <strain evidence="2 3">JCM 14232</strain>
    </source>
</reference>
<dbReference type="InterPro" id="IPR036866">
    <property type="entry name" value="RibonucZ/Hydroxyglut_hydro"/>
</dbReference>
<organism evidence="2 3">
    <name type="scientific">Alkalibacterium indicireducens</name>
    <dbReference type="NCBI Taxonomy" id="398758"/>
    <lineage>
        <taxon>Bacteria</taxon>
        <taxon>Bacillati</taxon>
        <taxon>Bacillota</taxon>
        <taxon>Bacilli</taxon>
        <taxon>Lactobacillales</taxon>
        <taxon>Carnobacteriaceae</taxon>
        <taxon>Alkalibacterium</taxon>
    </lineage>
</organism>
<accession>A0ABN1B9W9</accession>
<feature type="domain" description="Metallo-beta-lactamase" evidence="1">
    <location>
        <begin position="35"/>
        <end position="88"/>
    </location>
</feature>
<dbReference type="PANTHER" id="PTHR43223:SF2">
    <property type="entry name" value="METALLO-BETA-LACTAMASE DOMAIN-CONTAINING PROTEIN"/>
    <property type="match status" value="1"/>
</dbReference>
<dbReference type="Proteomes" id="UP001410648">
    <property type="component" value="Unassembled WGS sequence"/>
</dbReference>
<dbReference type="PANTHER" id="PTHR43223">
    <property type="entry name" value="ALKYL/ARYL-SULFATASE"/>
    <property type="match status" value="1"/>
</dbReference>
<evidence type="ECO:0000313" key="2">
    <source>
        <dbReference type="EMBL" id="GAA0493287.1"/>
    </source>
</evidence>
<protein>
    <recommendedName>
        <fullName evidence="1">Metallo-beta-lactamase domain-containing protein</fullName>
    </recommendedName>
</protein>
<comment type="caution">
    <text evidence="2">The sequence shown here is derived from an EMBL/GenBank/DDBJ whole genome shotgun (WGS) entry which is preliminary data.</text>
</comment>
<dbReference type="InterPro" id="IPR052195">
    <property type="entry name" value="Bact_Alkyl/Aryl-Sulfatase"/>
</dbReference>
<dbReference type="RefSeq" id="WP_346025388.1">
    <property type="nucleotide sequence ID" value="NZ_BAAADA010000192.1"/>
</dbReference>